<dbReference type="Proteomes" id="UP000746535">
    <property type="component" value="Unassembled WGS sequence"/>
</dbReference>
<evidence type="ECO:0000256" key="1">
    <source>
        <dbReference type="ARBA" id="ARBA00000085"/>
    </source>
</evidence>
<feature type="domain" description="CheW-like" evidence="15">
    <location>
        <begin position="524"/>
        <end position="656"/>
    </location>
</feature>
<evidence type="ECO:0000256" key="10">
    <source>
        <dbReference type="ARBA" id="ARBA00023012"/>
    </source>
</evidence>
<evidence type="ECO:0000256" key="4">
    <source>
        <dbReference type="ARBA" id="ARBA00022500"/>
    </source>
</evidence>
<dbReference type="Pfam" id="PF01627">
    <property type="entry name" value="Hpt"/>
    <property type="match status" value="1"/>
</dbReference>
<feature type="domain" description="Histidine kinase" evidence="14">
    <location>
        <begin position="288"/>
        <end position="522"/>
    </location>
</feature>
<protein>
    <recommendedName>
        <fullName evidence="3">Chemotaxis protein CheA</fullName>
        <ecNumber evidence="2">2.7.13.3</ecNumber>
    </recommendedName>
</protein>
<dbReference type="Pfam" id="PF02895">
    <property type="entry name" value="H-kinase_dim"/>
    <property type="match status" value="1"/>
</dbReference>
<evidence type="ECO:0000259" key="14">
    <source>
        <dbReference type="PROSITE" id="PS50109"/>
    </source>
</evidence>
<dbReference type="InterPro" id="IPR004105">
    <property type="entry name" value="CheA-like_dim"/>
</dbReference>
<dbReference type="Gene3D" id="3.30.565.10">
    <property type="entry name" value="Histidine kinase-like ATPase, C-terminal domain"/>
    <property type="match status" value="1"/>
</dbReference>
<comment type="catalytic activity">
    <reaction evidence="1">
        <text>ATP + protein L-histidine = ADP + protein N-phospho-L-histidine.</text>
        <dbReference type="EC" id="2.7.13.3"/>
    </reaction>
</comment>
<name>A0ABX0YIS2_9PSED</name>
<dbReference type="RefSeq" id="WP_168084832.1">
    <property type="nucleotide sequence ID" value="NZ_JAAVJI010000009.1"/>
</dbReference>
<dbReference type="PROSITE" id="PS50851">
    <property type="entry name" value="CHEW"/>
    <property type="match status" value="1"/>
</dbReference>
<dbReference type="SMART" id="SM00073">
    <property type="entry name" value="HPT"/>
    <property type="match status" value="1"/>
</dbReference>
<feature type="domain" description="HPt" evidence="16">
    <location>
        <begin position="1"/>
        <end position="103"/>
    </location>
</feature>
<gene>
    <name evidence="17" type="ORF">HBH25_15450</name>
</gene>
<evidence type="ECO:0000259" key="16">
    <source>
        <dbReference type="PROSITE" id="PS50894"/>
    </source>
</evidence>
<evidence type="ECO:0000256" key="13">
    <source>
        <dbReference type="SAM" id="MobiDB-lite"/>
    </source>
</evidence>
<dbReference type="PANTHER" id="PTHR43395">
    <property type="entry name" value="SENSOR HISTIDINE KINASE CHEA"/>
    <property type="match status" value="1"/>
</dbReference>
<dbReference type="SUPFAM" id="SSF50341">
    <property type="entry name" value="CheW-like"/>
    <property type="match status" value="1"/>
</dbReference>
<evidence type="ECO:0000313" key="18">
    <source>
        <dbReference type="Proteomes" id="UP000746535"/>
    </source>
</evidence>
<evidence type="ECO:0000313" key="17">
    <source>
        <dbReference type="EMBL" id="NJP02244.1"/>
    </source>
</evidence>
<dbReference type="InterPro" id="IPR003594">
    <property type="entry name" value="HATPase_dom"/>
</dbReference>
<dbReference type="SUPFAM" id="SSF47226">
    <property type="entry name" value="Histidine-containing phosphotransfer domain, HPT domain"/>
    <property type="match status" value="1"/>
</dbReference>
<dbReference type="CDD" id="cd00088">
    <property type="entry name" value="HPT"/>
    <property type="match status" value="1"/>
</dbReference>
<evidence type="ECO:0000256" key="3">
    <source>
        <dbReference type="ARBA" id="ARBA00021495"/>
    </source>
</evidence>
<dbReference type="InterPro" id="IPR004358">
    <property type="entry name" value="Sig_transdc_His_kin-like_C"/>
</dbReference>
<dbReference type="InterPro" id="IPR036061">
    <property type="entry name" value="CheW-like_dom_sf"/>
</dbReference>
<dbReference type="PROSITE" id="PS50894">
    <property type="entry name" value="HPT"/>
    <property type="match status" value="1"/>
</dbReference>
<dbReference type="InterPro" id="IPR036890">
    <property type="entry name" value="HATPase_C_sf"/>
</dbReference>
<dbReference type="PRINTS" id="PR00344">
    <property type="entry name" value="BCTRLSENSOR"/>
</dbReference>
<dbReference type="CDD" id="cd16916">
    <property type="entry name" value="HATPase_CheA-like"/>
    <property type="match status" value="1"/>
</dbReference>
<dbReference type="InterPro" id="IPR002545">
    <property type="entry name" value="CheW-lke_dom"/>
</dbReference>
<dbReference type="PANTHER" id="PTHR43395:SF10">
    <property type="entry name" value="CHEMOTAXIS PROTEIN CHEA"/>
    <property type="match status" value="1"/>
</dbReference>
<dbReference type="InterPro" id="IPR008207">
    <property type="entry name" value="Sig_transdc_His_kin_Hpt_dom"/>
</dbReference>
<keyword evidence="10" id="KW-0902">Two-component regulatory system</keyword>
<evidence type="ECO:0000256" key="12">
    <source>
        <dbReference type="PROSITE-ProRule" id="PRU00110"/>
    </source>
</evidence>
<evidence type="ECO:0000259" key="15">
    <source>
        <dbReference type="PROSITE" id="PS50851"/>
    </source>
</evidence>
<feature type="region of interest" description="Disordered" evidence="13">
    <location>
        <begin position="252"/>
        <end position="272"/>
    </location>
</feature>
<reference evidence="17 18" key="1">
    <citation type="submission" date="2020-03" db="EMBL/GenBank/DDBJ databases">
        <authorList>
            <person name="Wang L."/>
            <person name="He N."/>
            <person name="Li Y."/>
            <person name="Fang Y."/>
            <person name="Zhang F."/>
        </authorList>
    </citation>
    <scope>NUCLEOTIDE SEQUENCE [LARGE SCALE GENOMIC DNA]</scope>
    <source>
        <strain evidence="18">hsmgli-8</strain>
    </source>
</reference>
<evidence type="ECO:0000256" key="5">
    <source>
        <dbReference type="ARBA" id="ARBA00022553"/>
    </source>
</evidence>
<proteinExistence type="predicted"/>
<dbReference type="Gene3D" id="1.20.120.160">
    <property type="entry name" value="HPT domain"/>
    <property type="match status" value="1"/>
</dbReference>
<comment type="function">
    <text evidence="11">Involved in the transmission of sensory signals from the chemoreceptors to the flagellar motors. CheA is autophosphorylated; it can transfer its phosphate group to either CheB or CheY.</text>
</comment>
<keyword evidence="7" id="KW-0547">Nucleotide-binding</keyword>
<dbReference type="Pfam" id="PF02518">
    <property type="entry name" value="HATPase_c"/>
    <property type="match status" value="1"/>
</dbReference>
<dbReference type="InterPro" id="IPR036641">
    <property type="entry name" value="HPT_dom_sf"/>
</dbReference>
<keyword evidence="4" id="KW-0145">Chemotaxis</keyword>
<keyword evidence="9" id="KW-0067">ATP-binding</keyword>
<dbReference type="Gene3D" id="2.30.30.40">
    <property type="entry name" value="SH3 Domains"/>
    <property type="match status" value="1"/>
</dbReference>
<dbReference type="SUPFAM" id="SSF47384">
    <property type="entry name" value="Homodimeric domain of signal transducing histidine kinase"/>
    <property type="match status" value="1"/>
</dbReference>
<evidence type="ECO:0000256" key="7">
    <source>
        <dbReference type="ARBA" id="ARBA00022741"/>
    </source>
</evidence>
<dbReference type="Gene3D" id="1.10.287.560">
    <property type="entry name" value="Histidine kinase CheA-like, homodimeric domain"/>
    <property type="match status" value="1"/>
</dbReference>
<dbReference type="SMART" id="SM01231">
    <property type="entry name" value="H-kinase_dim"/>
    <property type="match status" value="1"/>
</dbReference>
<keyword evidence="5 12" id="KW-0597">Phosphoprotein</keyword>
<dbReference type="SMART" id="SM00260">
    <property type="entry name" value="CheW"/>
    <property type="match status" value="1"/>
</dbReference>
<dbReference type="EMBL" id="JAAVJI010000009">
    <property type="protein sequence ID" value="NJP02244.1"/>
    <property type="molecule type" value="Genomic_DNA"/>
</dbReference>
<dbReference type="SUPFAM" id="SSF55874">
    <property type="entry name" value="ATPase domain of HSP90 chaperone/DNA topoisomerase II/histidine kinase"/>
    <property type="match status" value="1"/>
</dbReference>
<dbReference type="InterPro" id="IPR051315">
    <property type="entry name" value="Bact_Chemotaxis_CheA"/>
</dbReference>
<evidence type="ECO:0000256" key="11">
    <source>
        <dbReference type="ARBA" id="ARBA00035100"/>
    </source>
</evidence>
<evidence type="ECO:0000256" key="6">
    <source>
        <dbReference type="ARBA" id="ARBA00022679"/>
    </source>
</evidence>
<dbReference type="Pfam" id="PF01584">
    <property type="entry name" value="CheW"/>
    <property type="match status" value="1"/>
</dbReference>
<sequence length="671" mass="71699">MNLDAALQTFIAEARELLQDMEQALLRLESEPGDRAGLDAVFRAAHTIKGSAGLFGLDALVSFAHVVEDLLDRLRGGSLHIDGDRIALLLGCNDHLSALLQCVAVERREPDAALLAVEQPLRERLAASGGQAPAVVTVATANVTQGTARHWRIDVRFGEDTFRHGMDPLSFLRYLDTLGQRESFVLHTQALAEAFDPETCYLGFELHLIADCEVATLSEAFAFVEGECELTIEEVHADAPAEAPAHALVEPASPLTPAAPPPAESRPGQDNRQAWVRVRADKLEALINLAGELITAGAGARLLAERLAAARGDEAILEATASVNALVEQVLEGALAMRMVPIGETFNRFHRTVRDASQGLGKDIELVVSGGETELDKALVDQLGDPLMHLLRNAMDHGIEAPDVRLAAGKPARGRLHLKAFHDAGNIVVELSDDGAGLNRERILAKARERGLLGNAEPTDRELLAVIFEPGFSTAAAVTNLSGRGVGMDVVKRNISGLRGSIELFSPPGEGTTVRIRLPLTLAMIDGLLVEAAHSSYVIPLGMVRECMELVPGERDALRARGHVDLRGEVLPLVFLRDHFELQGAAPRRENIVVIHAHGLKAGLVVDHLMGEYQTVIKPLGALFGGVRGISGSSVLGSGVVALILDVPALLKHLTEREAASIVISSPSQAV</sequence>
<dbReference type="SMART" id="SM00387">
    <property type="entry name" value="HATPase_c"/>
    <property type="match status" value="1"/>
</dbReference>
<dbReference type="EC" id="2.7.13.3" evidence="2"/>
<feature type="modified residue" description="Phosphohistidine" evidence="12">
    <location>
        <position position="46"/>
    </location>
</feature>
<evidence type="ECO:0000256" key="9">
    <source>
        <dbReference type="ARBA" id="ARBA00022840"/>
    </source>
</evidence>
<dbReference type="InterPro" id="IPR036097">
    <property type="entry name" value="HisK_dim/P_sf"/>
</dbReference>
<organism evidence="17 18">
    <name type="scientific">Pseudomonas quercus</name>
    <dbReference type="NCBI Taxonomy" id="2722792"/>
    <lineage>
        <taxon>Bacteria</taxon>
        <taxon>Pseudomonadati</taxon>
        <taxon>Pseudomonadota</taxon>
        <taxon>Gammaproteobacteria</taxon>
        <taxon>Pseudomonadales</taxon>
        <taxon>Pseudomonadaceae</taxon>
        <taxon>Pseudomonas</taxon>
    </lineage>
</organism>
<dbReference type="PROSITE" id="PS50109">
    <property type="entry name" value="HIS_KIN"/>
    <property type="match status" value="1"/>
</dbReference>
<accession>A0ABX0YIS2</accession>
<evidence type="ECO:0000256" key="8">
    <source>
        <dbReference type="ARBA" id="ARBA00022777"/>
    </source>
</evidence>
<keyword evidence="6" id="KW-0808">Transferase</keyword>
<keyword evidence="18" id="KW-1185">Reference proteome</keyword>
<comment type="caution">
    <text evidence="17">The sequence shown here is derived from an EMBL/GenBank/DDBJ whole genome shotgun (WGS) entry which is preliminary data.</text>
</comment>
<dbReference type="InterPro" id="IPR037006">
    <property type="entry name" value="CheA-like_homodim_sf"/>
</dbReference>
<keyword evidence="8" id="KW-0418">Kinase</keyword>
<dbReference type="InterPro" id="IPR005467">
    <property type="entry name" value="His_kinase_dom"/>
</dbReference>
<evidence type="ECO:0000256" key="2">
    <source>
        <dbReference type="ARBA" id="ARBA00012438"/>
    </source>
</evidence>